<dbReference type="EMBL" id="ACCL02000010">
    <property type="protein sequence ID" value="EET60520.1"/>
    <property type="molecule type" value="Genomic_DNA"/>
</dbReference>
<keyword evidence="2" id="KW-1185">Reference proteome</keyword>
<evidence type="ECO:0000313" key="2">
    <source>
        <dbReference type="Proteomes" id="UP000005561"/>
    </source>
</evidence>
<reference evidence="1" key="1">
    <citation type="submission" date="2009-07" db="EMBL/GenBank/DDBJ databases">
        <authorList>
            <person name="Weinstock G."/>
            <person name="Sodergren E."/>
            <person name="Clifton S."/>
            <person name="Fulton L."/>
            <person name="Fulton B."/>
            <person name="Courtney L."/>
            <person name="Fronick C."/>
            <person name="Harrison M."/>
            <person name="Strong C."/>
            <person name="Farmer C."/>
            <person name="Delahaunty K."/>
            <person name="Markovic C."/>
            <person name="Hall O."/>
            <person name="Minx P."/>
            <person name="Tomlinson C."/>
            <person name="Mitreva M."/>
            <person name="Nelson J."/>
            <person name="Hou S."/>
            <person name="Wollam A."/>
            <person name="Pepin K.H."/>
            <person name="Johnson M."/>
            <person name="Bhonagiri V."/>
            <person name="Nash W.E."/>
            <person name="Warren W."/>
            <person name="Chinwalla A."/>
            <person name="Mardis E.R."/>
            <person name="Wilson R.K."/>
        </authorList>
    </citation>
    <scope>NUCLEOTIDE SEQUENCE [LARGE SCALE GENOMIC DNA]</scope>
    <source>
        <strain evidence="1">DSM 14469</strain>
    </source>
</reference>
<evidence type="ECO:0000313" key="1">
    <source>
        <dbReference type="EMBL" id="EET60520.1"/>
    </source>
</evidence>
<protein>
    <submittedName>
        <fullName evidence="1">Uncharacterized protein</fullName>
    </submittedName>
</protein>
<proteinExistence type="predicted"/>
<name>C6LFD5_9FIRM</name>
<dbReference type="Proteomes" id="UP000005561">
    <property type="component" value="Unassembled WGS sequence"/>
</dbReference>
<organism evidence="1 2">
    <name type="scientific">Marvinbryantia formatexigens DSM 14469</name>
    <dbReference type="NCBI Taxonomy" id="478749"/>
    <lineage>
        <taxon>Bacteria</taxon>
        <taxon>Bacillati</taxon>
        <taxon>Bacillota</taxon>
        <taxon>Clostridia</taxon>
        <taxon>Lachnospirales</taxon>
        <taxon>Lachnospiraceae</taxon>
        <taxon>Marvinbryantia</taxon>
    </lineage>
</organism>
<sequence>MIKCITKKKGIGTGPRAEKCAKEGKHEIQGKSSGMVRAVFGESKRRRSLKYRPQES</sequence>
<comment type="caution">
    <text evidence="1">The sequence shown here is derived from an EMBL/GenBank/DDBJ whole genome shotgun (WGS) entry which is preliminary data.</text>
</comment>
<dbReference type="AlphaFoldDB" id="C6LFD5"/>
<accession>C6LFD5</accession>
<gene>
    <name evidence="1" type="ORF">BRYFOR_07337</name>
</gene>